<dbReference type="Proteomes" id="UP000184052">
    <property type="component" value="Unassembled WGS sequence"/>
</dbReference>
<gene>
    <name evidence="2" type="ORF">SAMN02745751_02922</name>
</gene>
<dbReference type="RefSeq" id="WP_073050305.1">
    <property type="nucleotide sequence ID" value="NZ_FQZL01000026.1"/>
</dbReference>
<dbReference type="InterPro" id="IPR028979">
    <property type="entry name" value="Ser_kin/Pase_Hpr-like_N_sf"/>
</dbReference>
<evidence type="ECO:0000313" key="2">
    <source>
        <dbReference type="EMBL" id="SHJ59327.1"/>
    </source>
</evidence>
<dbReference type="Pfam" id="PF07085">
    <property type="entry name" value="DRTGG"/>
    <property type="match status" value="1"/>
</dbReference>
<dbReference type="Gene3D" id="3.40.1390.20">
    <property type="entry name" value="HprK N-terminal domain-like"/>
    <property type="match status" value="1"/>
</dbReference>
<keyword evidence="3" id="KW-1185">Reference proteome</keyword>
<organism evidence="2 3">
    <name type="scientific">Dethiosulfatibacter aminovorans DSM 17477</name>
    <dbReference type="NCBI Taxonomy" id="1121476"/>
    <lineage>
        <taxon>Bacteria</taxon>
        <taxon>Bacillati</taxon>
        <taxon>Bacillota</taxon>
        <taxon>Tissierellia</taxon>
        <taxon>Dethiosulfatibacter</taxon>
    </lineage>
</organism>
<name>A0A1M6KK22_9FIRM</name>
<feature type="domain" description="DRTGG" evidence="1">
    <location>
        <begin position="5"/>
        <end position="103"/>
    </location>
</feature>
<dbReference type="InterPro" id="IPR010766">
    <property type="entry name" value="DRTGG"/>
</dbReference>
<evidence type="ECO:0000259" key="1">
    <source>
        <dbReference type="Pfam" id="PF07085"/>
    </source>
</evidence>
<protein>
    <submittedName>
        <fullName evidence="2">DRTGG domain-containing protein</fullName>
    </submittedName>
</protein>
<proteinExistence type="predicted"/>
<dbReference type="EMBL" id="FQZL01000026">
    <property type="protein sequence ID" value="SHJ59327.1"/>
    <property type="molecule type" value="Genomic_DNA"/>
</dbReference>
<sequence length="121" mass="13398">MKVFEIKELLNANVHSCDEQLNKDIVGAYASDLMSDVLASEYLDDNAVLVSGLNNLQLIRTAEMLDLAVIILVRGKQPKPEIIEMARENNITLLTTDYNMYNSCGILYANGVKGFSDGKLD</sequence>
<dbReference type="SUPFAM" id="SSF75138">
    <property type="entry name" value="HprK N-terminal domain-like"/>
    <property type="match status" value="1"/>
</dbReference>
<reference evidence="2 3" key="1">
    <citation type="submission" date="2016-11" db="EMBL/GenBank/DDBJ databases">
        <authorList>
            <person name="Jaros S."/>
            <person name="Januszkiewicz K."/>
            <person name="Wedrychowicz H."/>
        </authorList>
    </citation>
    <scope>NUCLEOTIDE SEQUENCE [LARGE SCALE GENOMIC DNA]</scope>
    <source>
        <strain evidence="2 3">DSM 17477</strain>
    </source>
</reference>
<dbReference type="STRING" id="1121476.SAMN02745751_02922"/>
<evidence type="ECO:0000313" key="3">
    <source>
        <dbReference type="Proteomes" id="UP000184052"/>
    </source>
</evidence>
<dbReference type="AlphaFoldDB" id="A0A1M6KK22"/>
<dbReference type="OrthoDB" id="9800390at2"/>
<accession>A0A1M6KK22</accession>